<protein>
    <submittedName>
        <fullName evidence="1 3">Uncharacterized protein</fullName>
    </submittedName>
</protein>
<dbReference type="Proteomes" id="UP000272942">
    <property type="component" value="Unassembled WGS sequence"/>
</dbReference>
<dbReference type="EMBL" id="UZAN01063188">
    <property type="protein sequence ID" value="VDP93432.1"/>
    <property type="molecule type" value="Genomic_DNA"/>
</dbReference>
<evidence type="ECO:0000313" key="1">
    <source>
        <dbReference type="EMBL" id="VDP93432.1"/>
    </source>
</evidence>
<sequence length="134" mass="14109">MPPLDLPDLDACGVTFLRNSWSSRPGLVFVPNPGRRFGVFASNVAELRFSDTLSSEEVPCASFLRLSCSEEADFCATVFRFAAAAGLEAVVVFSAPTTCAPLPLNSRSGFPSGFGVDLLNGVPFGPCAPFGVQT</sequence>
<proteinExistence type="predicted"/>
<gene>
    <name evidence="1" type="ORF">ECPE_LOCUS16160</name>
</gene>
<dbReference type="WBParaSite" id="ECPE_0001620301-mRNA-1">
    <property type="protein sequence ID" value="ECPE_0001620301-mRNA-1"/>
    <property type="gene ID" value="ECPE_0001620301"/>
</dbReference>
<evidence type="ECO:0000313" key="3">
    <source>
        <dbReference type="WBParaSite" id="ECPE_0001620301-mRNA-1"/>
    </source>
</evidence>
<evidence type="ECO:0000313" key="2">
    <source>
        <dbReference type="Proteomes" id="UP000272942"/>
    </source>
</evidence>
<reference evidence="3" key="1">
    <citation type="submission" date="2016-06" db="UniProtKB">
        <authorList>
            <consortium name="WormBaseParasite"/>
        </authorList>
    </citation>
    <scope>IDENTIFICATION</scope>
</reference>
<organism evidence="3">
    <name type="scientific">Echinostoma caproni</name>
    <dbReference type="NCBI Taxonomy" id="27848"/>
    <lineage>
        <taxon>Eukaryota</taxon>
        <taxon>Metazoa</taxon>
        <taxon>Spiralia</taxon>
        <taxon>Lophotrochozoa</taxon>
        <taxon>Platyhelminthes</taxon>
        <taxon>Trematoda</taxon>
        <taxon>Digenea</taxon>
        <taxon>Plagiorchiida</taxon>
        <taxon>Echinostomata</taxon>
        <taxon>Echinostomatoidea</taxon>
        <taxon>Echinostomatidae</taxon>
        <taxon>Echinostoma</taxon>
    </lineage>
</organism>
<reference evidence="1 2" key="2">
    <citation type="submission" date="2018-11" db="EMBL/GenBank/DDBJ databases">
        <authorList>
            <consortium name="Pathogen Informatics"/>
        </authorList>
    </citation>
    <scope>NUCLEOTIDE SEQUENCE [LARGE SCALE GENOMIC DNA]</scope>
    <source>
        <strain evidence="1 2">Egypt</strain>
    </source>
</reference>
<dbReference type="AlphaFoldDB" id="A0A183BAC5"/>
<keyword evidence="2" id="KW-1185">Reference proteome</keyword>
<name>A0A183BAC5_9TREM</name>
<accession>A0A183BAC5</accession>